<keyword evidence="1" id="KW-0175">Coiled coil</keyword>
<keyword evidence="3" id="KW-1185">Reference proteome</keyword>
<feature type="coiled-coil region" evidence="1">
    <location>
        <begin position="99"/>
        <end position="161"/>
    </location>
</feature>
<dbReference type="AlphaFoldDB" id="A0AA86STE0"/>
<evidence type="ECO:0000256" key="1">
    <source>
        <dbReference type="SAM" id="Coils"/>
    </source>
</evidence>
<reference evidence="2" key="1">
    <citation type="submission" date="2023-10" db="EMBL/GenBank/DDBJ databases">
        <authorList>
            <person name="Domelevo Entfellner J.-B."/>
        </authorList>
    </citation>
    <scope>NUCLEOTIDE SEQUENCE</scope>
</reference>
<dbReference type="Proteomes" id="UP001189624">
    <property type="component" value="Chromosome 8"/>
</dbReference>
<protein>
    <submittedName>
        <fullName evidence="2">Uncharacterized protein</fullName>
    </submittedName>
</protein>
<proteinExistence type="predicted"/>
<dbReference type="Gramene" id="rna-AYBTSS11_LOCUS24405">
    <property type="protein sequence ID" value="CAJ1972356.1"/>
    <property type="gene ID" value="gene-AYBTSS11_LOCUS24405"/>
</dbReference>
<evidence type="ECO:0000313" key="3">
    <source>
        <dbReference type="Proteomes" id="UP001189624"/>
    </source>
</evidence>
<dbReference type="PANTHER" id="PTHR34380:SF1">
    <property type="entry name" value="OS01G0221300 PROTEIN"/>
    <property type="match status" value="1"/>
</dbReference>
<dbReference type="PANTHER" id="PTHR34380">
    <property type="entry name" value="BNAA03G12380D PROTEIN"/>
    <property type="match status" value="1"/>
</dbReference>
<name>A0AA86STE0_9FABA</name>
<organism evidence="2 3">
    <name type="scientific">Sphenostylis stenocarpa</name>
    <dbReference type="NCBI Taxonomy" id="92480"/>
    <lineage>
        <taxon>Eukaryota</taxon>
        <taxon>Viridiplantae</taxon>
        <taxon>Streptophyta</taxon>
        <taxon>Embryophyta</taxon>
        <taxon>Tracheophyta</taxon>
        <taxon>Spermatophyta</taxon>
        <taxon>Magnoliopsida</taxon>
        <taxon>eudicotyledons</taxon>
        <taxon>Gunneridae</taxon>
        <taxon>Pentapetalae</taxon>
        <taxon>rosids</taxon>
        <taxon>fabids</taxon>
        <taxon>Fabales</taxon>
        <taxon>Fabaceae</taxon>
        <taxon>Papilionoideae</taxon>
        <taxon>50 kb inversion clade</taxon>
        <taxon>NPAAA clade</taxon>
        <taxon>indigoferoid/millettioid clade</taxon>
        <taxon>Phaseoleae</taxon>
        <taxon>Sphenostylis</taxon>
    </lineage>
</organism>
<accession>A0AA86STE0</accession>
<evidence type="ECO:0000313" key="2">
    <source>
        <dbReference type="EMBL" id="CAJ1972356.1"/>
    </source>
</evidence>
<gene>
    <name evidence="2" type="ORF">AYBTSS11_LOCUS24405</name>
</gene>
<sequence>MVGTKKQLHDNLCMAISGGEGGPCGCALAGSSSAAINFRCDLVPPTPCLVSCQNTLGGKSCIGKNFRGFIEINITKMEEKKEMLNSNVVGNSVSQCSRCNELEERCKKAEVSCVELEIEFLKKKEHCDELVAKVMALEGEKFEFEDKLKFLSEELERLKEVSCGKAGEIKVIANLTEDNEPVQLLIENKVLQCEKIRAESEVEVWKDKYQKLESWAFQLGMGRGGYEENGKKLENKPINNEGNLHLDTSFGFWQNLEKVVALGNRKIGDMQSAGNNLGTQWKHGIIAFVCLFFW</sequence>
<dbReference type="EMBL" id="OY731405">
    <property type="protein sequence ID" value="CAJ1972356.1"/>
    <property type="molecule type" value="Genomic_DNA"/>
</dbReference>